<name>A0A9Q0K872_9MAGN</name>
<dbReference type="OrthoDB" id="1932220at2759"/>
<keyword evidence="2" id="KW-1185">Reference proteome</keyword>
<comment type="caution">
    <text evidence="1">The sequence shown here is derived from an EMBL/GenBank/DDBJ whole genome shotgun (WGS) entry which is preliminary data.</text>
</comment>
<sequence length="143" mass="14939">MFSCQYIQKGVLFTRPPISIETLVCLLQRGLSYTLMHFLALAGRLTTHSTGFIHMTCNDAGIDFSSGASLSATTPEPRSVGSSSPTMASPVLGLPALAKKGLNASLMAMAHVVYSMDEKSSASNSSSCMGMSASLMVAARIGV</sequence>
<dbReference type="Pfam" id="PF02458">
    <property type="entry name" value="Transferase"/>
    <property type="match status" value="1"/>
</dbReference>
<dbReference type="AlphaFoldDB" id="A0A9Q0K872"/>
<protein>
    <submittedName>
        <fullName evidence="1">Uncharacterized protein</fullName>
    </submittedName>
</protein>
<dbReference type="InterPro" id="IPR023213">
    <property type="entry name" value="CAT-like_dom_sf"/>
</dbReference>
<dbReference type="Proteomes" id="UP001141806">
    <property type="component" value="Unassembled WGS sequence"/>
</dbReference>
<evidence type="ECO:0000313" key="1">
    <source>
        <dbReference type="EMBL" id="KAJ4965662.1"/>
    </source>
</evidence>
<gene>
    <name evidence="1" type="ORF">NE237_017511</name>
</gene>
<evidence type="ECO:0000313" key="2">
    <source>
        <dbReference type="Proteomes" id="UP001141806"/>
    </source>
</evidence>
<dbReference type="Gene3D" id="3.30.559.10">
    <property type="entry name" value="Chloramphenicol acetyltransferase-like domain"/>
    <property type="match status" value="1"/>
</dbReference>
<proteinExistence type="predicted"/>
<reference evidence="1" key="1">
    <citation type="journal article" date="2023" name="Plant J.">
        <title>The genome of the king protea, Protea cynaroides.</title>
        <authorList>
            <person name="Chang J."/>
            <person name="Duong T.A."/>
            <person name="Schoeman C."/>
            <person name="Ma X."/>
            <person name="Roodt D."/>
            <person name="Barker N."/>
            <person name="Li Z."/>
            <person name="Van de Peer Y."/>
            <person name="Mizrachi E."/>
        </authorList>
    </citation>
    <scope>NUCLEOTIDE SEQUENCE</scope>
    <source>
        <tissue evidence="1">Young leaves</tissue>
    </source>
</reference>
<dbReference type="EMBL" id="JAMYWD010000007">
    <property type="protein sequence ID" value="KAJ4965662.1"/>
    <property type="molecule type" value="Genomic_DNA"/>
</dbReference>
<accession>A0A9Q0K872</accession>
<organism evidence="1 2">
    <name type="scientific">Protea cynaroides</name>
    <dbReference type="NCBI Taxonomy" id="273540"/>
    <lineage>
        <taxon>Eukaryota</taxon>
        <taxon>Viridiplantae</taxon>
        <taxon>Streptophyta</taxon>
        <taxon>Embryophyta</taxon>
        <taxon>Tracheophyta</taxon>
        <taxon>Spermatophyta</taxon>
        <taxon>Magnoliopsida</taxon>
        <taxon>Proteales</taxon>
        <taxon>Proteaceae</taxon>
        <taxon>Protea</taxon>
    </lineage>
</organism>